<dbReference type="Proteomes" id="UP001170310">
    <property type="component" value="Unassembled WGS sequence"/>
</dbReference>
<dbReference type="GO" id="GO:0030418">
    <property type="term" value="P:nicotianamine biosynthetic process"/>
    <property type="evidence" value="ECO:0007669"/>
    <property type="project" value="InterPro"/>
</dbReference>
<protein>
    <submittedName>
        <fullName evidence="3">Staphylopine biosynthesis enzyme CntL</fullName>
    </submittedName>
</protein>
<sequence>MNSKIEIDHLLQQYLNQFEKVYQDVIQNPNDINKLETLVDSYSQFILDSTQQEQFVAWQDEERKHQLTQQLQDITAQCVKQVEMIRARRLLDGKTSTSGYFDNIEHCIDEEFGQWRIGKDDKLLLVGSGAYPMTLIQVAKETGASVIGIDIDSEAVDLGQRVVNVLAPNENIEISNKTVDQIPDINEVTHIIFSSTIPVKYDILDQLFELTNDNVVVAMRYGDDLKSIFNYPSQPTLTHHWQCVYRLVQENQIFDIALYQKPLLKEDKTYV</sequence>
<reference evidence="3" key="1">
    <citation type="submission" date="2023-07" db="EMBL/GenBank/DDBJ databases">
        <title>Genome content predicts the carbon catabolic preferences of heterotrophic bacteria.</title>
        <authorList>
            <person name="Gralka M."/>
        </authorList>
    </citation>
    <scope>NUCLEOTIDE SEQUENCE</scope>
    <source>
        <strain evidence="3">E2R20</strain>
    </source>
</reference>
<proteinExistence type="predicted"/>
<dbReference type="InterPro" id="IPR004298">
    <property type="entry name" value="Nicotian_synth"/>
</dbReference>
<gene>
    <name evidence="3" type="primary">cntL</name>
    <name evidence="3" type="ORF">Q4528_05190</name>
</gene>
<dbReference type="EMBL" id="JAUOQO010000004">
    <property type="protein sequence ID" value="MDO6573550.1"/>
    <property type="molecule type" value="Genomic_DNA"/>
</dbReference>
<evidence type="ECO:0000256" key="2">
    <source>
        <dbReference type="ARBA" id="ARBA00022691"/>
    </source>
</evidence>
<dbReference type="NCBIfam" id="NF033601">
    <property type="entry name" value="Sta_opine_CntL"/>
    <property type="match status" value="1"/>
</dbReference>
<organism evidence="3 4">
    <name type="scientific">Staphylococcus pasteuri_A</name>
    <dbReference type="NCBI Taxonomy" id="3062664"/>
    <lineage>
        <taxon>Bacteria</taxon>
        <taxon>Bacillati</taxon>
        <taxon>Bacillota</taxon>
        <taxon>Bacilli</taxon>
        <taxon>Bacillales</taxon>
        <taxon>Staphylococcaceae</taxon>
        <taxon>Staphylococcus</taxon>
    </lineage>
</organism>
<name>A0AAW7YMV2_9STAP</name>
<evidence type="ECO:0000313" key="4">
    <source>
        <dbReference type="Proteomes" id="UP001170310"/>
    </source>
</evidence>
<accession>A0AAW7YMV2</accession>
<dbReference type="Gene3D" id="3.40.50.150">
    <property type="entry name" value="Vaccinia Virus protein VP39"/>
    <property type="match status" value="1"/>
</dbReference>
<dbReference type="PANTHER" id="PTHR32266:SF12">
    <property type="entry name" value="NICOTIANAMINE SYNTHASE 3"/>
    <property type="match status" value="1"/>
</dbReference>
<evidence type="ECO:0000256" key="1">
    <source>
        <dbReference type="ARBA" id="ARBA00022679"/>
    </source>
</evidence>
<keyword evidence="4" id="KW-1185">Reference proteome</keyword>
<keyword evidence="1" id="KW-0808">Transferase</keyword>
<evidence type="ECO:0000313" key="3">
    <source>
        <dbReference type="EMBL" id="MDO6573550.1"/>
    </source>
</evidence>
<dbReference type="RefSeq" id="WP_046467397.1">
    <property type="nucleotide sequence ID" value="NZ_JAUOQO010000004.1"/>
</dbReference>
<dbReference type="InterPro" id="IPR029063">
    <property type="entry name" value="SAM-dependent_MTases_sf"/>
</dbReference>
<comment type="caution">
    <text evidence="3">The sequence shown here is derived from an EMBL/GenBank/DDBJ whole genome shotgun (WGS) entry which is preliminary data.</text>
</comment>
<dbReference type="SUPFAM" id="SSF53335">
    <property type="entry name" value="S-adenosyl-L-methionine-dependent methyltransferases"/>
    <property type="match status" value="1"/>
</dbReference>
<dbReference type="AlphaFoldDB" id="A0AAW7YMV2"/>
<dbReference type="GO" id="GO:0030410">
    <property type="term" value="F:nicotianamine synthase activity"/>
    <property type="evidence" value="ECO:0007669"/>
    <property type="project" value="InterPro"/>
</dbReference>
<dbReference type="PANTHER" id="PTHR32266">
    <property type="entry name" value="NICOTIANAMINE SYNTHASE 3"/>
    <property type="match status" value="1"/>
</dbReference>
<keyword evidence="2" id="KW-0949">S-adenosyl-L-methionine</keyword>